<dbReference type="InterPro" id="IPR011004">
    <property type="entry name" value="Trimer_LpxA-like_sf"/>
</dbReference>
<dbReference type="OrthoDB" id="2080124at2"/>
<name>A0A4V2T3B9_9FIRM</name>
<accession>A0A4V2T3B9</accession>
<dbReference type="Gene3D" id="2.160.10.10">
    <property type="entry name" value="Hexapeptide repeat proteins"/>
    <property type="match status" value="1"/>
</dbReference>
<keyword evidence="1" id="KW-0812">Transmembrane</keyword>
<dbReference type="EMBL" id="SLYC01000030">
    <property type="protein sequence ID" value="TCQ00544.1"/>
    <property type="molecule type" value="Genomic_DNA"/>
</dbReference>
<proteinExistence type="predicted"/>
<evidence type="ECO:0000313" key="3">
    <source>
        <dbReference type="Proteomes" id="UP000295504"/>
    </source>
</evidence>
<organism evidence="2 3">
    <name type="scientific">Serpentinicella alkaliphila</name>
    <dbReference type="NCBI Taxonomy" id="1734049"/>
    <lineage>
        <taxon>Bacteria</taxon>
        <taxon>Bacillati</taxon>
        <taxon>Bacillota</taxon>
        <taxon>Clostridia</taxon>
        <taxon>Peptostreptococcales</taxon>
        <taxon>Natronincolaceae</taxon>
        <taxon>Serpentinicella</taxon>
    </lineage>
</organism>
<dbReference type="SUPFAM" id="SSF51161">
    <property type="entry name" value="Trimeric LpxA-like enzymes"/>
    <property type="match status" value="1"/>
</dbReference>
<keyword evidence="1" id="KW-0472">Membrane</keyword>
<feature type="transmembrane region" description="Helical" evidence="1">
    <location>
        <begin position="20"/>
        <end position="40"/>
    </location>
</feature>
<comment type="caution">
    <text evidence="2">The sequence shown here is derived from an EMBL/GenBank/DDBJ whole genome shotgun (WGS) entry which is preliminary data.</text>
</comment>
<protein>
    <recommendedName>
        <fullName evidence="4">PilX-like prepilin protein</fullName>
    </recommendedName>
</protein>
<reference evidence="2 3" key="1">
    <citation type="submission" date="2019-03" db="EMBL/GenBank/DDBJ databases">
        <title>Genomic Encyclopedia of Type Strains, Phase IV (KMG-IV): sequencing the most valuable type-strain genomes for metagenomic binning, comparative biology and taxonomic classification.</title>
        <authorList>
            <person name="Goeker M."/>
        </authorList>
    </citation>
    <scope>NUCLEOTIDE SEQUENCE [LARGE SCALE GENOMIC DNA]</scope>
    <source>
        <strain evidence="2 3">DSM 100013</strain>
    </source>
</reference>
<keyword evidence="3" id="KW-1185">Reference proteome</keyword>
<dbReference type="Proteomes" id="UP000295504">
    <property type="component" value="Unassembled WGS sequence"/>
</dbReference>
<evidence type="ECO:0008006" key="4">
    <source>
        <dbReference type="Google" id="ProtNLM"/>
    </source>
</evidence>
<dbReference type="RefSeq" id="WP_132849048.1">
    <property type="nucleotide sequence ID" value="NZ_CP058648.1"/>
</dbReference>
<gene>
    <name evidence="2" type="ORF">EDD79_103033</name>
</gene>
<keyword evidence="1" id="KW-1133">Transmembrane helix</keyword>
<evidence type="ECO:0000256" key="1">
    <source>
        <dbReference type="SAM" id="Phobius"/>
    </source>
</evidence>
<sequence length="558" mass="60948">MIKRSRLQQLNNKQGSALMIVLLVLVVVSIFGMSLLSVSLSNYKLTYIERDFQSVYYIAEAGVREAIHEIESKILAIYNSSQGDNPDSFFAAIVSELNGKSYTYEESFGHIPVATISLQQSSVVGNQRTYLIKSKGDIGDRTRTVSSEIRIEWVPKSTSTLLPTVFTLGNGFTFTGNTINGAGSSAIVNGNLTPANLNGGSFNGVSNVYVSGSLHFGGSTTFGSPIQPGVIVVQENYRMQSNSTVNGDVYVGKNYTHDNNARFRGELHIKENATINNVGTFDKNMYVGRDYELNNTLTHDGKLYVHGNGRVTNRGTFNDDIHFGGNFESTNTATYRGNVYVNGNANLQEGNFYKDVYVTGNATVSSNVKLFSGAQVRQASTPTIPAVTTMTIPQYELKLRTDETHIQSGRLMYTWYQQNGYTQYDSNLTLNQIPNNFKAIIEGSFSSSHHTSPSGNIVIISKEGNINIGNWRHISGVLIAPKGSINLNGIASFTGVAISRDGVFMNAGGSTLTSRDLSYYFDETTVPIIINGLGGSVSNVSSPDELLIQYNYNAIREE</sequence>
<dbReference type="AlphaFoldDB" id="A0A4V2T3B9"/>
<evidence type="ECO:0000313" key="2">
    <source>
        <dbReference type="EMBL" id="TCQ00544.1"/>
    </source>
</evidence>